<organism evidence="2 3">
    <name type="scientific">Streptomyces jumonjinensis</name>
    <dbReference type="NCBI Taxonomy" id="1945"/>
    <lineage>
        <taxon>Bacteria</taxon>
        <taxon>Bacillati</taxon>
        <taxon>Actinomycetota</taxon>
        <taxon>Actinomycetes</taxon>
        <taxon>Kitasatosporales</taxon>
        <taxon>Streptomycetaceae</taxon>
        <taxon>Streptomyces</taxon>
    </lineage>
</organism>
<keyword evidence="1" id="KW-0472">Membrane</keyword>
<evidence type="ECO:0000256" key="1">
    <source>
        <dbReference type="SAM" id="Phobius"/>
    </source>
</evidence>
<feature type="transmembrane region" description="Helical" evidence="1">
    <location>
        <begin position="171"/>
        <end position="191"/>
    </location>
</feature>
<keyword evidence="3" id="KW-1185">Reference proteome</keyword>
<protein>
    <submittedName>
        <fullName evidence="2">Uncharacterized protein</fullName>
    </submittedName>
</protein>
<keyword evidence="1" id="KW-1133">Transmembrane helix</keyword>
<feature type="transmembrane region" description="Helical" evidence="1">
    <location>
        <begin position="12"/>
        <end position="31"/>
    </location>
</feature>
<feature type="transmembrane region" description="Helical" evidence="1">
    <location>
        <begin position="86"/>
        <end position="105"/>
    </location>
</feature>
<sequence>MNGPLLYARSRGLPGAIAAPPAIALLLAWSASRPDGGSWDPGFGLPMEAICPMLAAAVIGTSLYAYADELDRTAVRAWWPRRLTHLLALTALAATALALAAASGTTGTGASVMARNTVGTVGATAISAVLVGARLSWLPVTAYLGTAFIAARTAGGTGATVWAWPVQPDRATAAWVTAAALFAAGAALHAYRGPRPDHL</sequence>
<keyword evidence="1" id="KW-0812">Transmembrane</keyword>
<dbReference type="OrthoDB" id="4337469at2"/>
<comment type="caution">
    <text evidence="2">The sequence shown here is derived from an EMBL/GenBank/DDBJ whole genome shotgun (WGS) entry which is preliminary data.</text>
</comment>
<dbReference type="EMBL" id="VCLA01000167">
    <property type="protein sequence ID" value="MQT03234.1"/>
    <property type="molecule type" value="Genomic_DNA"/>
</dbReference>
<evidence type="ECO:0000313" key="2">
    <source>
        <dbReference type="EMBL" id="MQT03234.1"/>
    </source>
</evidence>
<feature type="transmembrane region" description="Helical" evidence="1">
    <location>
        <begin position="142"/>
        <end position="165"/>
    </location>
</feature>
<reference evidence="2 3" key="1">
    <citation type="submission" date="2019-05" db="EMBL/GenBank/DDBJ databases">
        <title>Comparative genomics and metabolomics analyses of clavulanic acid producing Streptomyces species provides insight into specialized metabolism and evolution of beta-lactam biosynthetic gene clusters.</title>
        <authorList>
            <person name="Moore M.A."/>
            <person name="Cruz-Morales P."/>
            <person name="Barona Gomez F."/>
            <person name="Kapil T."/>
        </authorList>
    </citation>
    <scope>NUCLEOTIDE SEQUENCE [LARGE SCALE GENOMIC DNA]</scope>
    <source>
        <strain evidence="2 3">NRRL 5741</strain>
    </source>
</reference>
<dbReference type="Proteomes" id="UP000419138">
    <property type="component" value="Unassembled WGS sequence"/>
</dbReference>
<dbReference type="AlphaFoldDB" id="A0A646KLN4"/>
<feature type="transmembrane region" description="Helical" evidence="1">
    <location>
        <begin position="117"/>
        <end position="135"/>
    </location>
</feature>
<accession>A0A646KLN4</accession>
<gene>
    <name evidence="2" type="ORF">FF041_24485</name>
</gene>
<proteinExistence type="predicted"/>
<evidence type="ECO:0000313" key="3">
    <source>
        <dbReference type="Proteomes" id="UP000419138"/>
    </source>
</evidence>
<name>A0A646KLN4_STRJU</name>
<feature type="transmembrane region" description="Helical" evidence="1">
    <location>
        <begin position="43"/>
        <end position="66"/>
    </location>
</feature>